<evidence type="ECO:0000256" key="3">
    <source>
        <dbReference type="RuleBase" id="RU362026"/>
    </source>
</evidence>
<dbReference type="EMBL" id="CP046276">
    <property type="protein sequence ID" value="QGS51848.1"/>
    <property type="molecule type" value="Genomic_DNA"/>
</dbReference>
<accession>A0A6I6CC65</accession>
<dbReference type="REBASE" id="376953">
    <property type="entry name" value="M.StaTAUS1ORF4850P"/>
</dbReference>
<dbReference type="OrthoDB" id="9800801at2"/>
<name>A0A6I6CC65_9MOLU</name>
<protein>
    <recommendedName>
        <fullName evidence="3">Methyltransferase</fullName>
        <ecNumber evidence="3">2.1.1.-</ecNumber>
    </recommendedName>
</protein>
<keyword evidence="6" id="KW-1185">Reference proteome</keyword>
<sequence length="404" mass="47649">MPNDNNEVIYEKIRKIFKNKKKVLKKDITWKNYSRMWGDKTHRICSYVAMFPPRLANYFIKKFSKENDYVFDTFSGRGTTILESRLLKRKAFGIDLNPFAYVLSRAKSKSYSWEIIENEINIWKRNYDSFNEAIILDENLKVFYSDENLRQLTFIKYKYGRNWNNINDVDNYILAIVLGLMHGPAKKNGESIYFSLSMSNCISMSKNYVIKYAKKHDLIKPVDDIFEKIKKRAKYIIGSSQYSNEEAKIVYGNSLNITNYIDAKPKLIFTSPPYLNIINYTQQNWIKMWLLGFEDKIDNNNIGLDDKHNLTNYVNFMINYMTSISKIMDKNSTLVIVIGEVLRINTIYSFDDMWKEKISKIIKNLKLIEKYTDPIDQNKKATNSMGQRAGKSTRIDKIYVFKKI</sequence>
<reference evidence="5 6" key="1">
    <citation type="submission" date="2019-11" db="EMBL/GenBank/DDBJ databases">
        <title>Complete genome sequence of Spiroplasma tabanidicola TAUS-1 (DSM 22603).</title>
        <authorList>
            <person name="Huang C.-T."/>
            <person name="Lin Y.-C."/>
            <person name="Kuo C.-H."/>
        </authorList>
    </citation>
    <scope>NUCLEOTIDE SEQUENCE [LARGE SCALE GENOMIC DNA]</scope>
    <source>
        <strain evidence="5 6">TAUS-1</strain>
    </source>
</reference>
<dbReference type="AlphaFoldDB" id="A0A6I6CC65"/>
<evidence type="ECO:0000256" key="2">
    <source>
        <dbReference type="ARBA" id="ARBA00022679"/>
    </source>
</evidence>
<organism evidence="5 6">
    <name type="scientific">Spiroplasma tabanidicola</name>
    <dbReference type="NCBI Taxonomy" id="324079"/>
    <lineage>
        <taxon>Bacteria</taxon>
        <taxon>Bacillati</taxon>
        <taxon>Mycoplasmatota</taxon>
        <taxon>Mollicutes</taxon>
        <taxon>Entomoplasmatales</taxon>
        <taxon>Spiroplasmataceae</taxon>
        <taxon>Spiroplasma</taxon>
    </lineage>
</organism>
<dbReference type="Pfam" id="PF01555">
    <property type="entry name" value="N6_N4_Mtase"/>
    <property type="match status" value="1"/>
</dbReference>
<evidence type="ECO:0000313" key="6">
    <source>
        <dbReference type="Proteomes" id="UP000424468"/>
    </source>
</evidence>
<proteinExistence type="inferred from homology"/>
<keyword evidence="2" id="KW-0808">Transferase</keyword>
<dbReference type="EC" id="2.1.1.-" evidence="3"/>
<feature type="domain" description="DNA methylase N-4/N-6" evidence="4">
    <location>
        <begin position="11"/>
        <end position="100"/>
    </location>
</feature>
<dbReference type="RefSeq" id="WP_156006222.1">
    <property type="nucleotide sequence ID" value="NZ_CP046276.1"/>
</dbReference>
<dbReference type="KEGG" id="stab:STABA_v1c04850"/>
<evidence type="ECO:0000259" key="4">
    <source>
        <dbReference type="Pfam" id="PF01555"/>
    </source>
</evidence>
<dbReference type="InterPro" id="IPR001091">
    <property type="entry name" value="RM_Methyltransferase"/>
</dbReference>
<dbReference type="InterPro" id="IPR029063">
    <property type="entry name" value="SAM-dependent_MTases_sf"/>
</dbReference>
<dbReference type="GO" id="GO:0008170">
    <property type="term" value="F:N-methyltransferase activity"/>
    <property type="evidence" value="ECO:0007669"/>
    <property type="project" value="InterPro"/>
</dbReference>
<comment type="similarity">
    <text evidence="3">Belongs to the N(4)/N(6)-methyltransferase family.</text>
</comment>
<dbReference type="Proteomes" id="UP000424468">
    <property type="component" value="Chromosome"/>
</dbReference>
<dbReference type="Gene3D" id="3.40.50.150">
    <property type="entry name" value="Vaccinia Virus protein VP39"/>
    <property type="match status" value="2"/>
</dbReference>
<dbReference type="SUPFAM" id="SSF53335">
    <property type="entry name" value="S-adenosyl-L-methionine-dependent methyltransferases"/>
    <property type="match status" value="2"/>
</dbReference>
<evidence type="ECO:0000313" key="5">
    <source>
        <dbReference type="EMBL" id="QGS51848.1"/>
    </source>
</evidence>
<dbReference type="PRINTS" id="PR00508">
    <property type="entry name" value="S21N4MTFRASE"/>
</dbReference>
<dbReference type="GO" id="GO:0003677">
    <property type="term" value="F:DNA binding"/>
    <property type="evidence" value="ECO:0007669"/>
    <property type="project" value="InterPro"/>
</dbReference>
<gene>
    <name evidence="5" type="ORF">STABA_v1c04850</name>
</gene>
<dbReference type="InterPro" id="IPR002941">
    <property type="entry name" value="DNA_methylase_N4/N6"/>
</dbReference>
<keyword evidence="1 5" id="KW-0489">Methyltransferase</keyword>
<evidence type="ECO:0000256" key="1">
    <source>
        <dbReference type="ARBA" id="ARBA00022603"/>
    </source>
</evidence>
<dbReference type="GO" id="GO:0032259">
    <property type="term" value="P:methylation"/>
    <property type="evidence" value="ECO:0007669"/>
    <property type="project" value="UniProtKB-KW"/>
</dbReference>